<organism evidence="2 3">
    <name type="scientific">Capnocytophaga leadbetteri</name>
    <dbReference type="NCBI Taxonomy" id="327575"/>
    <lineage>
        <taxon>Bacteria</taxon>
        <taxon>Pseudomonadati</taxon>
        <taxon>Bacteroidota</taxon>
        <taxon>Flavobacteriia</taxon>
        <taxon>Flavobacteriales</taxon>
        <taxon>Flavobacteriaceae</taxon>
        <taxon>Capnocytophaga</taxon>
    </lineage>
</organism>
<evidence type="ECO:0000313" key="3">
    <source>
        <dbReference type="Proteomes" id="UP000217276"/>
    </source>
</evidence>
<evidence type="ECO:0000313" key="2">
    <source>
        <dbReference type="EMBL" id="ATA82132.1"/>
    </source>
</evidence>
<dbReference type="KEGG" id="clk:CGC53_07120"/>
<accession>A0A250FAH5</accession>
<dbReference type="Proteomes" id="UP000217276">
    <property type="component" value="Chromosome"/>
</dbReference>
<evidence type="ECO:0008006" key="4">
    <source>
        <dbReference type="Google" id="ProtNLM"/>
    </source>
</evidence>
<feature type="signal peptide" evidence="1">
    <location>
        <begin position="1"/>
        <end position="18"/>
    </location>
</feature>
<evidence type="ECO:0000256" key="1">
    <source>
        <dbReference type="SAM" id="SignalP"/>
    </source>
</evidence>
<dbReference type="AlphaFoldDB" id="A0A250FAH5"/>
<protein>
    <recommendedName>
        <fullName evidence="4">Outer membrane protein beta-barrel domain-containing protein</fullName>
    </recommendedName>
</protein>
<feature type="chain" id="PRO_5012106056" description="Outer membrane protein beta-barrel domain-containing protein" evidence="1">
    <location>
        <begin position="19"/>
        <end position="193"/>
    </location>
</feature>
<sequence>MKKIVFILLIITNGIALAQEGNAIFTPADSLTTVPRHQIGIGLSRFVNAAFPSDSNTFLLEYRYLKSPIWAYRVGGDYSVHNQTDSLYEVALKVGVDHLYKNYQRWHFYYGVDVWARHLYYKDRQQYFTSIAVNPFFGIQYKLSKNFSIATEPGFFLKYNIRRDRRSFDPNAQSDTWESRFAKIGVVQVNFHF</sequence>
<reference evidence="3" key="1">
    <citation type="submission" date="2017-06" db="EMBL/GenBank/DDBJ databases">
        <title>Capnocytophaga spp. assemblies.</title>
        <authorList>
            <person name="Gulvik C.A."/>
        </authorList>
    </citation>
    <scope>NUCLEOTIDE SEQUENCE [LARGE SCALE GENOMIC DNA]</scope>
    <source>
        <strain evidence="3">H6253</strain>
    </source>
</reference>
<dbReference type="RefSeq" id="WP_095914184.1">
    <property type="nucleotide sequence ID" value="NZ_CAUUPF010000005.1"/>
</dbReference>
<name>A0A250FAH5_9FLAO</name>
<keyword evidence="1" id="KW-0732">Signal</keyword>
<dbReference type="EMBL" id="CP022384">
    <property type="protein sequence ID" value="ATA82132.1"/>
    <property type="molecule type" value="Genomic_DNA"/>
</dbReference>
<keyword evidence="3" id="KW-1185">Reference proteome</keyword>
<gene>
    <name evidence="2" type="ORF">CGC53_07120</name>
</gene>
<proteinExistence type="predicted"/>